<feature type="compositionally biased region" description="Basic and acidic residues" evidence="1">
    <location>
        <begin position="111"/>
        <end position="121"/>
    </location>
</feature>
<dbReference type="GO" id="GO:0008017">
    <property type="term" value="F:microtubule binding"/>
    <property type="evidence" value="ECO:0007669"/>
    <property type="project" value="TreeGrafter"/>
</dbReference>
<keyword evidence="3" id="KW-1185">Reference proteome</keyword>
<name>A0A8X7XHS9_POLSE</name>
<sequence>MSCMAESLAEQASNKRKQTLTKKLRSEYMKKFRAPKWETYYSCYEDMLSYRLNRRLLEQTHNPWIWDDRKKSPDSSGSSTPTKRKSGEPAETPKETNDAPLTLKIAGTTDVESKPDLKNEDPMSEISSPRKDSSTQTPQEPNAIRTVKTKNNIVCKPSRKKTQKKQVPQQGKENKHPFVLYGWAEKKPETGNKKTYNVRPSTSTTEIHNSALRAKMRREVEKKLKALENPQTHLNYLQWRPSKAENPWITEYMRCFSA</sequence>
<evidence type="ECO:0000313" key="3">
    <source>
        <dbReference type="Proteomes" id="UP000886611"/>
    </source>
</evidence>
<dbReference type="GO" id="GO:1901673">
    <property type="term" value="P:regulation of mitotic spindle assembly"/>
    <property type="evidence" value="ECO:0007669"/>
    <property type="project" value="TreeGrafter"/>
</dbReference>
<dbReference type="GO" id="GO:0005819">
    <property type="term" value="C:spindle"/>
    <property type="evidence" value="ECO:0007669"/>
    <property type="project" value="TreeGrafter"/>
</dbReference>
<reference evidence="2 3" key="1">
    <citation type="journal article" date="2021" name="Cell">
        <title>Tracing the genetic footprints of vertebrate landing in non-teleost ray-finned fishes.</title>
        <authorList>
            <person name="Bi X."/>
            <person name="Wang K."/>
            <person name="Yang L."/>
            <person name="Pan H."/>
            <person name="Jiang H."/>
            <person name="Wei Q."/>
            <person name="Fang M."/>
            <person name="Yu H."/>
            <person name="Zhu C."/>
            <person name="Cai Y."/>
            <person name="He Y."/>
            <person name="Gan X."/>
            <person name="Zeng H."/>
            <person name="Yu D."/>
            <person name="Zhu Y."/>
            <person name="Jiang H."/>
            <person name="Qiu Q."/>
            <person name="Yang H."/>
            <person name="Zhang Y.E."/>
            <person name="Wang W."/>
            <person name="Zhu M."/>
            <person name="He S."/>
            <person name="Zhang G."/>
        </authorList>
    </citation>
    <scope>NUCLEOTIDE SEQUENCE [LARGE SCALE GENOMIC DNA]</scope>
    <source>
        <strain evidence="2">Bchr_013</strain>
    </source>
</reference>
<feature type="non-terminal residue" evidence="2">
    <location>
        <position position="258"/>
    </location>
</feature>
<dbReference type="OrthoDB" id="6616361at2759"/>
<dbReference type="GO" id="GO:0005814">
    <property type="term" value="C:centriole"/>
    <property type="evidence" value="ECO:0007669"/>
    <property type="project" value="TreeGrafter"/>
</dbReference>
<organism evidence="2 3">
    <name type="scientific">Polypterus senegalus</name>
    <name type="common">Senegal bichir</name>
    <dbReference type="NCBI Taxonomy" id="55291"/>
    <lineage>
        <taxon>Eukaryota</taxon>
        <taxon>Metazoa</taxon>
        <taxon>Chordata</taxon>
        <taxon>Craniata</taxon>
        <taxon>Vertebrata</taxon>
        <taxon>Euteleostomi</taxon>
        <taxon>Actinopterygii</taxon>
        <taxon>Polypteriformes</taxon>
        <taxon>Polypteridae</taxon>
        <taxon>Polypterus</taxon>
    </lineage>
</organism>
<feature type="non-terminal residue" evidence="2">
    <location>
        <position position="1"/>
    </location>
</feature>
<accession>A0A8X7XHS9</accession>
<dbReference type="EMBL" id="JAATIS010000485">
    <property type="protein sequence ID" value="KAG2468473.1"/>
    <property type="molecule type" value="Genomic_DNA"/>
</dbReference>
<feature type="region of interest" description="Disordered" evidence="1">
    <location>
        <begin position="65"/>
        <end position="177"/>
    </location>
</feature>
<gene>
    <name evidence="2" type="primary">Ccsap</name>
    <name evidence="2" type="ORF">GTO96_0015156</name>
</gene>
<evidence type="ECO:0000256" key="1">
    <source>
        <dbReference type="SAM" id="MobiDB-lite"/>
    </source>
</evidence>
<dbReference type="Proteomes" id="UP000886611">
    <property type="component" value="Unassembled WGS sequence"/>
</dbReference>
<evidence type="ECO:0000313" key="2">
    <source>
        <dbReference type="EMBL" id="KAG2468473.1"/>
    </source>
</evidence>
<dbReference type="AlphaFoldDB" id="A0A8X7XHS9"/>
<dbReference type="GO" id="GO:0035869">
    <property type="term" value="C:ciliary transition zone"/>
    <property type="evidence" value="ECO:0007669"/>
    <property type="project" value="TreeGrafter"/>
</dbReference>
<proteinExistence type="predicted"/>
<feature type="compositionally biased region" description="Basic and acidic residues" evidence="1">
    <location>
        <begin position="85"/>
        <end position="97"/>
    </location>
</feature>
<dbReference type="InterPro" id="IPR029774">
    <property type="entry name" value="CSAP"/>
</dbReference>
<dbReference type="GO" id="GO:0036064">
    <property type="term" value="C:ciliary basal body"/>
    <property type="evidence" value="ECO:0007669"/>
    <property type="project" value="TreeGrafter"/>
</dbReference>
<dbReference type="PANTHER" id="PTHR31022:SF4">
    <property type="entry name" value="CENTRIOLE, CILIA AND SPINDLE-ASSOCIATED PROTEIN"/>
    <property type="match status" value="1"/>
</dbReference>
<comment type="caution">
    <text evidence="2">The sequence shown here is derived from an EMBL/GenBank/DDBJ whole genome shotgun (WGS) entry which is preliminary data.</text>
</comment>
<dbReference type="PANTHER" id="PTHR31022">
    <property type="entry name" value="CENTRIOLE, CILIA AND SPINDLE-ASSOCIATED PROTEIN"/>
    <property type="match status" value="1"/>
</dbReference>
<dbReference type="Pfam" id="PF15748">
    <property type="entry name" value="CCSAP"/>
    <property type="match status" value="1"/>
</dbReference>
<protein>
    <submittedName>
        <fullName evidence="2">CCSAP protein</fullName>
    </submittedName>
</protein>